<reference evidence="3 4" key="1">
    <citation type="submission" date="2017-11" db="EMBL/GenBank/DDBJ databases">
        <title>Genomic Encyclopedia of Archaeal and Bacterial Type Strains, Phase II (KMG-II): From Individual Species to Whole Genera.</title>
        <authorList>
            <person name="Goeker M."/>
        </authorList>
    </citation>
    <scope>NUCLEOTIDE SEQUENCE [LARGE SCALE GENOMIC DNA]</scope>
    <source>
        <strain evidence="3 4">DSM 25478</strain>
    </source>
</reference>
<gene>
    <name evidence="3" type="ORF">CLV28_2985</name>
</gene>
<organism evidence="3 4">
    <name type="scientific">Sediminihabitans luteus</name>
    <dbReference type="NCBI Taxonomy" id="1138585"/>
    <lineage>
        <taxon>Bacteria</taxon>
        <taxon>Bacillati</taxon>
        <taxon>Actinomycetota</taxon>
        <taxon>Actinomycetes</taxon>
        <taxon>Micrococcales</taxon>
        <taxon>Cellulomonadaceae</taxon>
        <taxon>Sediminihabitans</taxon>
    </lineage>
</organism>
<dbReference type="Proteomes" id="UP000231693">
    <property type="component" value="Unassembled WGS sequence"/>
</dbReference>
<keyword evidence="2" id="KW-1133">Transmembrane helix</keyword>
<keyword evidence="4" id="KW-1185">Reference proteome</keyword>
<feature type="transmembrane region" description="Helical" evidence="2">
    <location>
        <begin position="18"/>
        <end position="38"/>
    </location>
</feature>
<keyword evidence="2" id="KW-0472">Membrane</keyword>
<evidence type="ECO:0000313" key="3">
    <source>
        <dbReference type="EMBL" id="PJJ68569.1"/>
    </source>
</evidence>
<evidence type="ECO:0000256" key="1">
    <source>
        <dbReference type="SAM" id="MobiDB-lite"/>
    </source>
</evidence>
<evidence type="ECO:0000313" key="4">
    <source>
        <dbReference type="Proteomes" id="UP000231693"/>
    </source>
</evidence>
<protein>
    <submittedName>
        <fullName evidence="3">Uncharacterized protein</fullName>
    </submittedName>
</protein>
<keyword evidence="2" id="KW-0812">Transmembrane</keyword>
<comment type="caution">
    <text evidence="3">The sequence shown here is derived from an EMBL/GenBank/DDBJ whole genome shotgun (WGS) entry which is preliminary data.</text>
</comment>
<accession>A0A2M9CBW3</accession>
<dbReference type="AlphaFoldDB" id="A0A2M9CBW3"/>
<sequence length="285" mass="30776">MEGGDRLEVSDSHVRQTWWLGLFYLVILVGVIVVVIVANAQQDAYERFEAAWWPSPSEGPGVSREVVVGLPTVEGAGVVRTSTGGRLEAAAYAVVGSQEHGPETKVEDSADGDLVVEVRVHGCTPVAGTLEQLEETVRVTVVGEATREWTSQQYDYEWMGLKVRATCDGESEWTDVGPGRRVLVHVPLAEPLGDRAARRRCHGRPGAARPAVTGRVAPPRRVNRAAVVCPRRWLSALSVHAECGLSNCLGQFTGRLCGGRSNARRRSSAQVETEEQSALPGPHKG</sequence>
<dbReference type="EMBL" id="PGFE01000007">
    <property type="protein sequence ID" value="PJJ68569.1"/>
    <property type="molecule type" value="Genomic_DNA"/>
</dbReference>
<name>A0A2M9CBW3_9CELL</name>
<proteinExistence type="predicted"/>
<feature type="region of interest" description="Disordered" evidence="1">
    <location>
        <begin position="260"/>
        <end position="285"/>
    </location>
</feature>
<evidence type="ECO:0000256" key="2">
    <source>
        <dbReference type="SAM" id="Phobius"/>
    </source>
</evidence>